<dbReference type="Proteomes" id="UP000019112">
    <property type="component" value="Unassembled WGS sequence"/>
</dbReference>
<sequence>MRSNLYRCLKKNSLNVLPKEEESAPEKKFKEHLLGFVHIDSTEGPHRSREM</sequence>
<accession>W6TE96</accession>
<gene>
    <name evidence="1" type="ORF">P618_200325</name>
</gene>
<evidence type="ECO:0000313" key="1">
    <source>
        <dbReference type="EMBL" id="ETZ07483.1"/>
    </source>
</evidence>
<name>W6TE96_HOLOB</name>
<dbReference type="EMBL" id="AWTR02000042">
    <property type="protein sequence ID" value="ETZ07483.1"/>
    <property type="molecule type" value="Genomic_DNA"/>
</dbReference>
<evidence type="ECO:0008006" key="3">
    <source>
        <dbReference type="Google" id="ProtNLM"/>
    </source>
</evidence>
<evidence type="ECO:0000313" key="2">
    <source>
        <dbReference type="Proteomes" id="UP000019112"/>
    </source>
</evidence>
<dbReference type="AlphaFoldDB" id="W6TE96"/>
<comment type="caution">
    <text evidence="1">The sequence shown here is derived from an EMBL/GenBank/DDBJ whole genome shotgun (WGS) entry which is preliminary data.</text>
</comment>
<proteinExistence type="predicted"/>
<keyword evidence="2" id="KW-1185">Reference proteome</keyword>
<protein>
    <recommendedName>
        <fullName evidence="3">Transposase</fullName>
    </recommendedName>
</protein>
<organism evidence="1 2">
    <name type="scientific">Holospora obtusa F1</name>
    <dbReference type="NCBI Taxonomy" id="1399147"/>
    <lineage>
        <taxon>Bacteria</taxon>
        <taxon>Pseudomonadati</taxon>
        <taxon>Pseudomonadota</taxon>
        <taxon>Alphaproteobacteria</taxon>
        <taxon>Holosporales</taxon>
        <taxon>Holosporaceae</taxon>
        <taxon>Holospora</taxon>
    </lineage>
</organism>
<reference evidence="1 2" key="1">
    <citation type="journal article" date="2014" name="FEMS Microbiol. Lett.">
        <title>Draft genome sequences of three Holospora species (Holospora obtusa, Holospora undulata, and Holospora elegans), endonuclear symbiotic bacteria of the ciliate Paramecium caudatum.</title>
        <authorList>
            <person name="Dohra H."/>
            <person name="Tanaka K."/>
            <person name="Suzuki T."/>
            <person name="Fujishima M."/>
            <person name="Suzuki H."/>
        </authorList>
    </citation>
    <scope>NUCLEOTIDE SEQUENCE [LARGE SCALE GENOMIC DNA]</scope>
    <source>
        <strain evidence="1 2">F1</strain>
    </source>
</reference>